<protein>
    <submittedName>
        <fullName evidence="2">Uncharacterized protein</fullName>
    </submittedName>
</protein>
<reference evidence="2 3" key="1">
    <citation type="submission" date="2023-03" db="EMBL/GenBank/DDBJ databases">
        <title>Genome insight into feeding habits of ladybird beetles.</title>
        <authorList>
            <person name="Li H.-S."/>
            <person name="Huang Y.-H."/>
            <person name="Pang H."/>
        </authorList>
    </citation>
    <scope>NUCLEOTIDE SEQUENCE [LARGE SCALE GENOMIC DNA]</scope>
    <source>
        <strain evidence="2">SYSU_2023b</strain>
        <tissue evidence="2">Whole body</tissue>
    </source>
</reference>
<sequence>MLKLLHQCVNMTQEYRIIFLLAVIIVAVESHRVYHRIHVPTKIKTIYHTKIIKVPEHHHYIHEKEKIVPVETHHHHSPLHDIDTYSKLKDDIDDFEYEQAIDSYKHHENFEFESTKYGSDFIGSGSRKIPKVHKKSRARPRRVKHKIIKLPNN</sequence>
<keyword evidence="1" id="KW-1133">Transmembrane helix</keyword>
<comment type="caution">
    <text evidence="2">The sequence shown here is derived from an EMBL/GenBank/DDBJ whole genome shotgun (WGS) entry which is preliminary data.</text>
</comment>
<dbReference type="Proteomes" id="UP001431783">
    <property type="component" value="Unassembled WGS sequence"/>
</dbReference>
<accession>A0AAW1UAY4</accession>
<feature type="transmembrane region" description="Helical" evidence="1">
    <location>
        <begin position="15"/>
        <end position="34"/>
    </location>
</feature>
<evidence type="ECO:0000313" key="2">
    <source>
        <dbReference type="EMBL" id="KAK9880887.1"/>
    </source>
</evidence>
<name>A0AAW1UAY4_9CUCU</name>
<dbReference type="EMBL" id="JARQZJ010000066">
    <property type="protein sequence ID" value="KAK9880887.1"/>
    <property type="molecule type" value="Genomic_DNA"/>
</dbReference>
<keyword evidence="3" id="KW-1185">Reference proteome</keyword>
<dbReference type="AlphaFoldDB" id="A0AAW1UAY4"/>
<keyword evidence="1" id="KW-0812">Transmembrane</keyword>
<proteinExistence type="predicted"/>
<evidence type="ECO:0000313" key="3">
    <source>
        <dbReference type="Proteomes" id="UP001431783"/>
    </source>
</evidence>
<organism evidence="2 3">
    <name type="scientific">Henosepilachna vigintioctopunctata</name>
    <dbReference type="NCBI Taxonomy" id="420089"/>
    <lineage>
        <taxon>Eukaryota</taxon>
        <taxon>Metazoa</taxon>
        <taxon>Ecdysozoa</taxon>
        <taxon>Arthropoda</taxon>
        <taxon>Hexapoda</taxon>
        <taxon>Insecta</taxon>
        <taxon>Pterygota</taxon>
        <taxon>Neoptera</taxon>
        <taxon>Endopterygota</taxon>
        <taxon>Coleoptera</taxon>
        <taxon>Polyphaga</taxon>
        <taxon>Cucujiformia</taxon>
        <taxon>Coccinelloidea</taxon>
        <taxon>Coccinellidae</taxon>
        <taxon>Epilachninae</taxon>
        <taxon>Epilachnini</taxon>
        <taxon>Henosepilachna</taxon>
    </lineage>
</organism>
<gene>
    <name evidence="2" type="ORF">WA026_013214</name>
</gene>
<keyword evidence="1" id="KW-0472">Membrane</keyword>
<evidence type="ECO:0000256" key="1">
    <source>
        <dbReference type="SAM" id="Phobius"/>
    </source>
</evidence>